<gene>
    <name evidence="3" type="ORF">G3M58_03005</name>
</gene>
<accession>A0A6G3WJ84</accession>
<feature type="domain" description="UspA" evidence="2">
    <location>
        <begin position="3"/>
        <end position="139"/>
    </location>
</feature>
<dbReference type="InterPro" id="IPR014729">
    <property type="entry name" value="Rossmann-like_a/b/a_fold"/>
</dbReference>
<dbReference type="InterPro" id="IPR006015">
    <property type="entry name" value="Universal_stress_UspA"/>
</dbReference>
<name>A0A6G3WJ84_9ACTN</name>
<dbReference type="PANTHER" id="PTHR46553:SF3">
    <property type="entry name" value="ADENINE NUCLEOTIDE ALPHA HYDROLASES-LIKE SUPERFAMILY PROTEIN"/>
    <property type="match status" value="1"/>
</dbReference>
<sequence>MDRPMVVGVDGSEASLRAVDWAADEAALRGVPLHVVHASMWERYEHAVFPTGREPLSEKLLTDVLAVAAAKRARARVPGLEVTTEVVPEGPVSVLRRAARKAAALVLGSRGRGSAAELLLGSVGLAVAGRADGPVIVVRGDPDDPSGARTRGGGPVVVGVPAGPADSEAVRFAFREAARRGVPVEAVRAWHRPAHETTDHPPFTGEPARVRRKRAVEALEAGLRAPADELPDVEVRRRIVEGQARTVLPDTSAGAALLVVGARHPRGRFGLHIGRVTHAVLHHAPCPVAVVPEEEVP</sequence>
<protein>
    <submittedName>
        <fullName evidence="3">Universal stress protein</fullName>
    </submittedName>
</protein>
<dbReference type="AlphaFoldDB" id="A0A6G3WJ84"/>
<dbReference type="EMBL" id="JAAGMN010000293">
    <property type="protein sequence ID" value="NEE05400.1"/>
    <property type="molecule type" value="Genomic_DNA"/>
</dbReference>
<dbReference type="PRINTS" id="PR01438">
    <property type="entry name" value="UNVRSLSTRESS"/>
</dbReference>
<evidence type="ECO:0000313" key="3">
    <source>
        <dbReference type="EMBL" id="NEE05400.1"/>
    </source>
</evidence>
<evidence type="ECO:0000256" key="1">
    <source>
        <dbReference type="ARBA" id="ARBA00008791"/>
    </source>
</evidence>
<organism evidence="3">
    <name type="scientific">Streptomyces sp. SID7499</name>
    <dbReference type="NCBI Taxonomy" id="2706086"/>
    <lineage>
        <taxon>Bacteria</taxon>
        <taxon>Bacillati</taxon>
        <taxon>Actinomycetota</taxon>
        <taxon>Actinomycetes</taxon>
        <taxon>Kitasatosporales</taxon>
        <taxon>Streptomycetaceae</taxon>
        <taxon>Streptomyces</taxon>
    </lineage>
</organism>
<dbReference type="SUPFAM" id="SSF52402">
    <property type="entry name" value="Adenine nucleotide alpha hydrolases-like"/>
    <property type="match status" value="2"/>
</dbReference>
<dbReference type="Gene3D" id="3.40.50.620">
    <property type="entry name" value="HUPs"/>
    <property type="match status" value="2"/>
</dbReference>
<dbReference type="InterPro" id="IPR006016">
    <property type="entry name" value="UspA"/>
</dbReference>
<reference evidence="3" key="1">
    <citation type="submission" date="2020-01" db="EMBL/GenBank/DDBJ databases">
        <title>Insect and environment-associated Actinomycetes.</title>
        <authorList>
            <person name="Currrie C."/>
            <person name="Chevrette M."/>
            <person name="Carlson C."/>
            <person name="Stubbendieck R."/>
            <person name="Wendt-Pienkowski E."/>
        </authorList>
    </citation>
    <scope>NUCLEOTIDE SEQUENCE</scope>
    <source>
        <strain evidence="3">SID7499</strain>
    </source>
</reference>
<dbReference type="Pfam" id="PF00582">
    <property type="entry name" value="Usp"/>
    <property type="match status" value="2"/>
</dbReference>
<feature type="domain" description="UspA" evidence="2">
    <location>
        <begin position="156"/>
        <end position="292"/>
    </location>
</feature>
<comment type="caution">
    <text evidence="3">The sequence shown here is derived from an EMBL/GenBank/DDBJ whole genome shotgun (WGS) entry which is preliminary data.</text>
</comment>
<evidence type="ECO:0000259" key="2">
    <source>
        <dbReference type="Pfam" id="PF00582"/>
    </source>
</evidence>
<proteinExistence type="inferred from homology"/>
<comment type="similarity">
    <text evidence="1">Belongs to the universal stress protein A family.</text>
</comment>
<dbReference type="PANTHER" id="PTHR46553">
    <property type="entry name" value="ADENINE NUCLEOTIDE ALPHA HYDROLASES-LIKE SUPERFAMILY PROTEIN"/>
    <property type="match status" value="1"/>
</dbReference>